<dbReference type="PROSITE" id="PS50068">
    <property type="entry name" value="LDLRA_2"/>
    <property type="match status" value="1"/>
</dbReference>
<dbReference type="PROSITE" id="PS50240">
    <property type="entry name" value="TRYPSIN_DOM"/>
    <property type="match status" value="1"/>
</dbReference>
<keyword evidence="2" id="KW-0732">Signal</keyword>
<dbReference type="InterPro" id="IPR009003">
    <property type="entry name" value="Peptidase_S1_PA"/>
</dbReference>
<evidence type="ECO:0000256" key="8">
    <source>
        <dbReference type="PROSITE-ProRule" id="PRU00124"/>
    </source>
</evidence>
<feature type="disulfide bond" evidence="9">
    <location>
        <begin position="50"/>
        <end position="60"/>
    </location>
</feature>
<protein>
    <submittedName>
        <fullName evidence="13">Uncharacterized protein</fullName>
    </submittedName>
</protein>
<dbReference type="SUPFAM" id="SSF57424">
    <property type="entry name" value="LDL receptor-like module"/>
    <property type="match status" value="1"/>
</dbReference>
<dbReference type="GO" id="GO:0045217">
    <property type="term" value="P:cell-cell junction maintenance"/>
    <property type="evidence" value="ECO:0007669"/>
    <property type="project" value="TreeGrafter"/>
</dbReference>
<dbReference type="InterPro" id="IPR001254">
    <property type="entry name" value="Trypsin_dom"/>
</dbReference>
<dbReference type="Gene3D" id="2.40.10.10">
    <property type="entry name" value="Trypsin-like serine proteases"/>
    <property type="match status" value="1"/>
</dbReference>
<dbReference type="InterPro" id="IPR036772">
    <property type="entry name" value="SRCR-like_dom_sf"/>
</dbReference>
<dbReference type="Pfam" id="PF00089">
    <property type="entry name" value="Trypsin"/>
    <property type="match status" value="1"/>
</dbReference>
<evidence type="ECO:0000256" key="5">
    <source>
        <dbReference type="ARBA" id="ARBA00022825"/>
    </source>
</evidence>
<evidence type="ECO:0000256" key="4">
    <source>
        <dbReference type="ARBA" id="ARBA00022801"/>
    </source>
</evidence>
<proteinExistence type="predicted"/>
<evidence type="ECO:0000259" key="11">
    <source>
        <dbReference type="PROSITE" id="PS50287"/>
    </source>
</evidence>
<dbReference type="WBParaSite" id="nRc.2.0.1.t05315-RA">
    <property type="protein sequence ID" value="nRc.2.0.1.t05315-RA"/>
    <property type="gene ID" value="nRc.2.0.1.g05315"/>
</dbReference>
<comment type="caution">
    <text evidence="9">Lacks conserved residue(s) required for the propagation of feature annotation.</text>
</comment>
<dbReference type="Gene3D" id="3.10.250.10">
    <property type="entry name" value="SRCR-like domain"/>
    <property type="match status" value="2"/>
</dbReference>
<keyword evidence="5" id="KW-0720">Serine protease</keyword>
<reference evidence="13" key="1">
    <citation type="submission" date="2022-11" db="UniProtKB">
        <authorList>
            <consortium name="WormBaseParasite"/>
        </authorList>
    </citation>
    <scope>IDENTIFICATION</scope>
</reference>
<dbReference type="PROSITE" id="PS50287">
    <property type="entry name" value="SRCR_2"/>
    <property type="match status" value="2"/>
</dbReference>
<evidence type="ECO:0000313" key="13">
    <source>
        <dbReference type="WBParaSite" id="nRc.2.0.1.t05315-RA"/>
    </source>
</evidence>
<dbReference type="SUPFAM" id="SSF56487">
    <property type="entry name" value="SRCR-like"/>
    <property type="match status" value="2"/>
</dbReference>
<keyword evidence="1" id="KW-0645">Protease</keyword>
<dbReference type="SUPFAM" id="SSF50494">
    <property type="entry name" value="Trypsin-like serine proteases"/>
    <property type="match status" value="1"/>
</dbReference>
<evidence type="ECO:0000256" key="1">
    <source>
        <dbReference type="ARBA" id="ARBA00022670"/>
    </source>
</evidence>
<evidence type="ECO:0000256" key="6">
    <source>
        <dbReference type="ARBA" id="ARBA00023157"/>
    </source>
</evidence>
<dbReference type="PANTHER" id="PTHR47653">
    <property type="entry name" value="PROTEIN BARK BEETLE"/>
    <property type="match status" value="1"/>
</dbReference>
<dbReference type="InterPro" id="IPR001190">
    <property type="entry name" value="SRCR"/>
</dbReference>
<keyword evidence="4" id="KW-0378">Hydrolase</keyword>
<dbReference type="GO" id="GO:0016020">
    <property type="term" value="C:membrane"/>
    <property type="evidence" value="ECO:0007669"/>
    <property type="project" value="InterPro"/>
</dbReference>
<feature type="disulfide bond" evidence="8">
    <location>
        <begin position="88"/>
        <end position="100"/>
    </location>
</feature>
<keyword evidence="12" id="KW-1185">Reference proteome</keyword>
<dbReference type="InterPro" id="IPR053243">
    <property type="entry name" value="SJ_maturation_regulator"/>
</dbReference>
<dbReference type="SMART" id="SM00202">
    <property type="entry name" value="SR"/>
    <property type="match status" value="2"/>
</dbReference>
<evidence type="ECO:0000259" key="10">
    <source>
        <dbReference type="PROSITE" id="PS50240"/>
    </source>
</evidence>
<accession>A0A915HVC9</accession>
<organism evidence="12 13">
    <name type="scientific">Romanomermis culicivorax</name>
    <name type="common">Nematode worm</name>
    <dbReference type="NCBI Taxonomy" id="13658"/>
    <lineage>
        <taxon>Eukaryota</taxon>
        <taxon>Metazoa</taxon>
        <taxon>Ecdysozoa</taxon>
        <taxon>Nematoda</taxon>
        <taxon>Enoplea</taxon>
        <taxon>Dorylaimia</taxon>
        <taxon>Mermithida</taxon>
        <taxon>Mermithoidea</taxon>
        <taxon>Mermithidae</taxon>
        <taxon>Romanomermis</taxon>
    </lineage>
</organism>
<dbReference type="SMART" id="SM00192">
    <property type="entry name" value="LDLa"/>
    <property type="match status" value="1"/>
</dbReference>
<dbReference type="PANTHER" id="PTHR47653:SF1">
    <property type="entry name" value="DELETED IN MALIGNANT BRAIN TUMORS 1 PROTEIN"/>
    <property type="match status" value="1"/>
</dbReference>
<dbReference type="PROSITE" id="PS00134">
    <property type="entry name" value="TRYPSIN_HIS"/>
    <property type="match status" value="1"/>
</dbReference>
<name>A0A915HVC9_ROMCU</name>
<feature type="domain" description="Peptidase S1" evidence="10">
    <location>
        <begin position="276"/>
        <end position="370"/>
    </location>
</feature>
<dbReference type="Pfam" id="PF00057">
    <property type="entry name" value="Ldl_recept_a"/>
    <property type="match status" value="1"/>
</dbReference>
<dbReference type="Gene3D" id="4.10.400.10">
    <property type="entry name" value="Low-density Lipoprotein Receptor"/>
    <property type="match status" value="1"/>
</dbReference>
<evidence type="ECO:0000256" key="2">
    <source>
        <dbReference type="ARBA" id="ARBA00022729"/>
    </source>
</evidence>
<evidence type="ECO:0000256" key="7">
    <source>
        <dbReference type="ARBA" id="ARBA00023180"/>
    </source>
</evidence>
<feature type="disulfide bond" evidence="8">
    <location>
        <begin position="95"/>
        <end position="113"/>
    </location>
</feature>
<dbReference type="PRINTS" id="PR00258">
    <property type="entry name" value="SPERACTRCPTR"/>
</dbReference>
<dbReference type="OMA" id="ICADEWE"/>
<dbReference type="PROSITE" id="PS01209">
    <property type="entry name" value="LDLRA_1"/>
    <property type="match status" value="1"/>
</dbReference>
<dbReference type="InterPro" id="IPR036055">
    <property type="entry name" value="LDL_receptor-like_sf"/>
</dbReference>
<dbReference type="GO" id="GO:0006508">
    <property type="term" value="P:proteolysis"/>
    <property type="evidence" value="ECO:0007669"/>
    <property type="project" value="UniProtKB-KW"/>
</dbReference>
<dbReference type="InterPro" id="IPR018114">
    <property type="entry name" value="TRYPSIN_HIS"/>
</dbReference>
<feature type="domain" description="SRCR" evidence="11">
    <location>
        <begin position="1"/>
        <end position="83"/>
    </location>
</feature>
<keyword evidence="6 9" id="KW-1015">Disulfide bond</keyword>
<dbReference type="AlphaFoldDB" id="A0A915HVC9"/>
<dbReference type="InterPro" id="IPR043504">
    <property type="entry name" value="Peptidase_S1_PA_chymotrypsin"/>
</dbReference>
<keyword evidence="3" id="KW-0677">Repeat</keyword>
<dbReference type="CDD" id="cd00112">
    <property type="entry name" value="LDLa"/>
    <property type="match status" value="1"/>
</dbReference>
<evidence type="ECO:0000313" key="12">
    <source>
        <dbReference type="Proteomes" id="UP000887565"/>
    </source>
</evidence>
<feature type="domain" description="SRCR" evidence="11">
    <location>
        <begin position="130"/>
        <end position="237"/>
    </location>
</feature>
<dbReference type="GO" id="GO:0004252">
    <property type="term" value="F:serine-type endopeptidase activity"/>
    <property type="evidence" value="ECO:0007669"/>
    <property type="project" value="InterPro"/>
</dbReference>
<dbReference type="Pfam" id="PF00530">
    <property type="entry name" value="SRCR"/>
    <property type="match status" value="1"/>
</dbReference>
<dbReference type="InterPro" id="IPR002172">
    <property type="entry name" value="LDrepeatLR_classA_rpt"/>
</dbReference>
<evidence type="ECO:0000256" key="3">
    <source>
        <dbReference type="ARBA" id="ARBA00022737"/>
    </source>
</evidence>
<dbReference type="InterPro" id="IPR023415">
    <property type="entry name" value="LDLR_class-A_CS"/>
</dbReference>
<evidence type="ECO:0000256" key="9">
    <source>
        <dbReference type="PROSITE-ProRule" id="PRU00196"/>
    </source>
</evidence>
<dbReference type="Proteomes" id="UP000887565">
    <property type="component" value="Unplaced"/>
</dbReference>
<sequence length="370" mass="41406">MNGTWGYICDNNWTLADALIVCRELGHSSVVAAMKGLKSPANYHIYDAQCQGIEETLAHCVLQTKPNQSMSCGENRAAGVECTKKEKCADDKFTCKNGVCIDLGFVCDKRKDCIDGSDEDNQKCSKEILVRLVDGPDNSTGRVEIKYYGVWGTVCSKQFSEQDANIKIKNGHNIVADHFKYSKMDCTVEEKAQCGYTTCSVREMNRQSGFVILLQEAYYRWAQNKCEHKHDVAISCLGRLKTSAVIGSPSFYGECGVRTKSSMKMHDPELHFKARIVGGSEVKQNSYPWTASIRNTTDGNHICGASIVTDRCLVTAAHCFDKDQNKSHYKVVIGQWDLDESDGNEQIFEVDRFELYPQYIRKLSVELAGN</sequence>
<keyword evidence="7" id="KW-0325">Glycoprotein</keyword>